<keyword evidence="2" id="KW-1003">Cell membrane</keyword>
<dbReference type="Proteomes" id="UP001589709">
    <property type="component" value="Unassembled WGS sequence"/>
</dbReference>
<dbReference type="Pfam" id="PF18967">
    <property type="entry name" value="PycTM"/>
    <property type="match status" value="1"/>
</dbReference>
<sequence length="167" mass="17995">MAEAETDAVETAWRIHAALVDWTGKVDAKAGFALTLESAALGAIVAFSGSRYRLGELHGTVPTVLFWAGAALLGLAALAAVSVVSPRLATARGHDWRQNFVYFGDLRHWEPDRLAEKLADTSALAPLSRQLVVMSRVVWAKQLRVRQSLLLAVAGVLAVVLAWLLGR</sequence>
<evidence type="ECO:0000256" key="2">
    <source>
        <dbReference type="ARBA" id="ARBA00022475"/>
    </source>
</evidence>
<keyword evidence="5 8" id="KW-1133">Transmembrane helix</keyword>
<dbReference type="EMBL" id="JBHMCY010000051">
    <property type="protein sequence ID" value="MFB9465675.1"/>
    <property type="molecule type" value="Genomic_DNA"/>
</dbReference>
<name>A0ABV5N5W4_9ACTN</name>
<evidence type="ECO:0000256" key="1">
    <source>
        <dbReference type="ARBA" id="ARBA00004236"/>
    </source>
</evidence>
<evidence type="ECO:0000256" key="3">
    <source>
        <dbReference type="ARBA" id="ARBA00022692"/>
    </source>
</evidence>
<evidence type="ECO:0000256" key="5">
    <source>
        <dbReference type="ARBA" id="ARBA00022989"/>
    </source>
</evidence>
<feature type="transmembrane region" description="Helical" evidence="8">
    <location>
        <begin position="64"/>
        <end position="84"/>
    </location>
</feature>
<evidence type="ECO:0000256" key="8">
    <source>
        <dbReference type="SAM" id="Phobius"/>
    </source>
</evidence>
<keyword evidence="11" id="KW-1185">Reference proteome</keyword>
<evidence type="ECO:0000256" key="7">
    <source>
        <dbReference type="ARBA" id="ARBA00023136"/>
    </source>
</evidence>
<feature type="domain" description="Pycsar effector protein" evidence="9">
    <location>
        <begin position="11"/>
        <end position="165"/>
    </location>
</feature>
<evidence type="ECO:0000313" key="10">
    <source>
        <dbReference type="EMBL" id="MFB9465675.1"/>
    </source>
</evidence>
<accession>A0ABV5N5W4</accession>
<keyword evidence="4" id="KW-0547">Nucleotide-binding</keyword>
<gene>
    <name evidence="10" type="ORF">ACFF45_23945</name>
</gene>
<keyword evidence="6" id="KW-0051">Antiviral defense</keyword>
<dbReference type="InterPro" id="IPR043760">
    <property type="entry name" value="PycTM_dom"/>
</dbReference>
<evidence type="ECO:0000256" key="6">
    <source>
        <dbReference type="ARBA" id="ARBA00023118"/>
    </source>
</evidence>
<feature type="transmembrane region" description="Helical" evidence="8">
    <location>
        <begin position="32"/>
        <end position="52"/>
    </location>
</feature>
<keyword evidence="7 8" id="KW-0472">Membrane</keyword>
<keyword evidence="3 8" id="KW-0812">Transmembrane</keyword>
<feature type="transmembrane region" description="Helical" evidence="8">
    <location>
        <begin position="149"/>
        <end position="166"/>
    </location>
</feature>
<comment type="caution">
    <text evidence="10">The sequence shown here is derived from an EMBL/GenBank/DDBJ whole genome shotgun (WGS) entry which is preliminary data.</text>
</comment>
<organism evidence="10 11">
    <name type="scientific">Streptomyces cinereospinus</name>
    <dbReference type="NCBI Taxonomy" id="285561"/>
    <lineage>
        <taxon>Bacteria</taxon>
        <taxon>Bacillati</taxon>
        <taxon>Actinomycetota</taxon>
        <taxon>Actinomycetes</taxon>
        <taxon>Kitasatosporales</taxon>
        <taxon>Streptomycetaceae</taxon>
        <taxon>Streptomyces</taxon>
    </lineage>
</organism>
<reference evidence="10 11" key="1">
    <citation type="submission" date="2024-09" db="EMBL/GenBank/DDBJ databases">
        <authorList>
            <person name="Sun Q."/>
            <person name="Mori K."/>
        </authorList>
    </citation>
    <scope>NUCLEOTIDE SEQUENCE [LARGE SCALE GENOMIC DNA]</scope>
    <source>
        <strain evidence="10 11">JCM 6917</strain>
    </source>
</reference>
<comment type="subcellular location">
    <subcellularLocation>
        <location evidence="1">Cell membrane</location>
    </subcellularLocation>
</comment>
<evidence type="ECO:0000313" key="11">
    <source>
        <dbReference type="Proteomes" id="UP001589709"/>
    </source>
</evidence>
<proteinExistence type="predicted"/>
<protein>
    <submittedName>
        <fullName evidence="10">Pycsar system effector family protein</fullName>
    </submittedName>
</protein>
<evidence type="ECO:0000259" key="9">
    <source>
        <dbReference type="Pfam" id="PF18967"/>
    </source>
</evidence>
<dbReference type="RefSeq" id="WP_381348505.1">
    <property type="nucleotide sequence ID" value="NZ_JBHMCY010000051.1"/>
</dbReference>
<evidence type="ECO:0000256" key="4">
    <source>
        <dbReference type="ARBA" id="ARBA00022741"/>
    </source>
</evidence>